<evidence type="ECO:0008006" key="4">
    <source>
        <dbReference type="Google" id="ProtNLM"/>
    </source>
</evidence>
<name>A0ABV9QW56_9GAMM</name>
<protein>
    <recommendedName>
        <fullName evidence="4">Transmembrane protein</fullName>
    </recommendedName>
</protein>
<keyword evidence="1" id="KW-1133">Transmembrane helix</keyword>
<feature type="transmembrane region" description="Helical" evidence="1">
    <location>
        <begin position="6"/>
        <end position="28"/>
    </location>
</feature>
<keyword evidence="1" id="KW-0812">Transmembrane</keyword>
<dbReference type="Proteomes" id="UP001595886">
    <property type="component" value="Unassembled WGS sequence"/>
</dbReference>
<dbReference type="EMBL" id="JBHSHD010000008">
    <property type="protein sequence ID" value="MFC4821046.1"/>
    <property type="molecule type" value="Genomic_DNA"/>
</dbReference>
<comment type="caution">
    <text evidence="2">The sequence shown here is derived from an EMBL/GenBank/DDBJ whole genome shotgun (WGS) entry which is preliminary data.</text>
</comment>
<organism evidence="2 3">
    <name type="scientific">Dokdonella ginsengisoli</name>
    <dbReference type="NCBI Taxonomy" id="363846"/>
    <lineage>
        <taxon>Bacteria</taxon>
        <taxon>Pseudomonadati</taxon>
        <taxon>Pseudomonadota</taxon>
        <taxon>Gammaproteobacteria</taxon>
        <taxon>Lysobacterales</taxon>
        <taxon>Rhodanobacteraceae</taxon>
        <taxon>Dokdonella</taxon>
    </lineage>
</organism>
<reference evidence="3" key="1">
    <citation type="journal article" date="2019" name="Int. J. Syst. Evol. Microbiol.">
        <title>The Global Catalogue of Microorganisms (GCM) 10K type strain sequencing project: providing services to taxonomists for standard genome sequencing and annotation.</title>
        <authorList>
            <consortium name="The Broad Institute Genomics Platform"/>
            <consortium name="The Broad Institute Genome Sequencing Center for Infectious Disease"/>
            <person name="Wu L."/>
            <person name="Ma J."/>
        </authorList>
    </citation>
    <scope>NUCLEOTIDE SEQUENCE [LARGE SCALE GENOMIC DNA]</scope>
    <source>
        <strain evidence="3">CCUG 30340</strain>
    </source>
</reference>
<evidence type="ECO:0000313" key="2">
    <source>
        <dbReference type="EMBL" id="MFC4821046.1"/>
    </source>
</evidence>
<proteinExistence type="predicted"/>
<feature type="transmembrane region" description="Helical" evidence="1">
    <location>
        <begin position="35"/>
        <end position="54"/>
    </location>
</feature>
<gene>
    <name evidence="2" type="ORF">ACFO6Q_11975</name>
</gene>
<dbReference type="RefSeq" id="WP_380021301.1">
    <property type="nucleotide sequence ID" value="NZ_JBHSHD010000008.1"/>
</dbReference>
<accession>A0ABV9QW56</accession>
<evidence type="ECO:0000313" key="3">
    <source>
        <dbReference type="Proteomes" id="UP001595886"/>
    </source>
</evidence>
<keyword evidence="3" id="KW-1185">Reference proteome</keyword>
<keyword evidence="1" id="KW-0472">Membrane</keyword>
<evidence type="ECO:0000256" key="1">
    <source>
        <dbReference type="SAM" id="Phobius"/>
    </source>
</evidence>
<feature type="transmembrane region" description="Helical" evidence="1">
    <location>
        <begin position="74"/>
        <end position="94"/>
    </location>
</feature>
<sequence length="103" mass="11156">MNAFFETGLSFILFLPTFAIVGALYCAYPRTPRGALRWLADLAVLAVAAALSILAMRHGFHASAASGGTLWKQVVATLLAYGAFLGVLCVALPLRSLWFRRVR</sequence>